<protein>
    <submittedName>
        <fullName evidence="2">Uncharacterized protein</fullName>
    </submittedName>
</protein>
<dbReference type="OrthoDB" id="655540at2759"/>
<evidence type="ECO:0000256" key="1">
    <source>
        <dbReference type="SAM" id="MobiDB-lite"/>
    </source>
</evidence>
<name>A0A811P1R8_9POAL</name>
<accession>A0A811P1R8</accession>
<gene>
    <name evidence="2" type="ORF">NCGR_LOCUS21166</name>
</gene>
<dbReference type="EMBL" id="CAJGYO010000005">
    <property type="protein sequence ID" value="CAD6231047.1"/>
    <property type="molecule type" value="Genomic_DNA"/>
</dbReference>
<comment type="caution">
    <text evidence="2">The sequence shown here is derived from an EMBL/GenBank/DDBJ whole genome shotgun (WGS) entry which is preliminary data.</text>
</comment>
<reference evidence="2" key="1">
    <citation type="submission" date="2020-10" db="EMBL/GenBank/DDBJ databases">
        <authorList>
            <person name="Han B."/>
            <person name="Lu T."/>
            <person name="Zhao Q."/>
            <person name="Huang X."/>
            <person name="Zhao Y."/>
        </authorList>
    </citation>
    <scope>NUCLEOTIDE SEQUENCE</scope>
</reference>
<sequence>MMKAAESPLDEPFLVPGKDEEKRRSGGNGADDVDNMEAQLLLHHDTGASFGRSCLNLSRTSSRVRHDRGVHRRSC</sequence>
<keyword evidence="3" id="KW-1185">Reference proteome</keyword>
<dbReference type="AlphaFoldDB" id="A0A811P1R8"/>
<proteinExistence type="predicted"/>
<feature type="region of interest" description="Disordered" evidence="1">
    <location>
        <begin position="1"/>
        <end position="33"/>
    </location>
</feature>
<evidence type="ECO:0000313" key="2">
    <source>
        <dbReference type="EMBL" id="CAD6231047.1"/>
    </source>
</evidence>
<dbReference type="Proteomes" id="UP000604825">
    <property type="component" value="Unassembled WGS sequence"/>
</dbReference>
<organism evidence="2 3">
    <name type="scientific">Miscanthus lutarioriparius</name>
    <dbReference type="NCBI Taxonomy" id="422564"/>
    <lineage>
        <taxon>Eukaryota</taxon>
        <taxon>Viridiplantae</taxon>
        <taxon>Streptophyta</taxon>
        <taxon>Embryophyta</taxon>
        <taxon>Tracheophyta</taxon>
        <taxon>Spermatophyta</taxon>
        <taxon>Magnoliopsida</taxon>
        <taxon>Liliopsida</taxon>
        <taxon>Poales</taxon>
        <taxon>Poaceae</taxon>
        <taxon>PACMAD clade</taxon>
        <taxon>Panicoideae</taxon>
        <taxon>Andropogonodae</taxon>
        <taxon>Andropogoneae</taxon>
        <taxon>Saccharinae</taxon>
        <taxon>Miscanthus</taxon>
    </lineage>
</organism>
<evidence type="ECO:0000313" key="3">
    <source>
        <dbReference type="Proteomes" id="UP000604825"/>
    </source>
</evidence>